<evidence type="ECO:0000313" key="2">
    <source>
        <dbReference type="Proteomes" id="UP000058857"/>
    </source>
</evidence>
<organism evidence="1">
    <name type="scientific">Leptospira borgpetersenii serovar Ballum</name>
    <dbReference type="NCBI Taxonomy" id="280505"/>
    <lineage>
        <taxon>Bacteria</taxon>
        <taxon>Pseudomonadati</taxon>
        <taxon>Spirochaetota</taxon>
        <taxon>Spirochaetia</taxon>
        <taxon>Leptospirales</taxon>
        <taxon>Leptospiraceae</taxon>
        <taxon>Leptospira</taxon>
    </lineage>
</organism>
<dbReference type="AlphaFoldDB" id="A0A0S2IPK8"/>
<dbReference type="Proteomes" id="UP000058857">
    <property type="component" value="Chromosome 1"/>
</dbReference>
<dbReference type="AntiFam" id="ANF00051">
    <property type="entry name" value="Translation of DNA tandem repeat"/>
</dbReference>
<dbReference type="EMBL" id="CP012029">
    <property type="protein sequence ID" value="ALO25607.1"/>
    <property type="molecule type" value="Genomic_DNA"/>
</dbReference>
<evidence type="ECO:0000313" key="1">
    <source>
        <dbReference type="EMBL" id="ALO25607.1"/>
    </source>
</evidence>
<dbReference type="PATRIC" id="fig|280505.15.peg.1280"/>
<protein>
    <submittedName>
        <fullName evidence="1">Uncharacterized protein</fullName>
    </submittedName>
</protein>
<sequence length="56" mass="6563">MGELPQITILRTNSKVVGAHTFRKFFLIFNRKTYVSYELQEVLEGFLNSHVFEDVV</sequence>
<reference evidence="1 2" key="1">
    <citation type="journal article" date="2015" name="PLoS Negl. Trop. Dis.">
        <title>Distribution of Plasmids in Distinct Leptospira Pathogenic Species.</title>
        <authorList>
            <person name="Wang Y."/>
            <person name="Zhuang X."/>
            <person name="Zhong Y."/>
            <person name="Zhang C."/>
            <person name="Zhang Y."/>
            <person name="Zeng L."/>
            <person name="Zhu Y."/>
            <person name="He P."/>
            <person name="Dong K."/>
            <person name="Pal U."/>
            <person name="Guo X."/>
            <person name="Qin J."/>
        </authorList>
    </citation>
    <scope>NUCLEOTIDE SEQUENCE [LARGE SCALE GENOMIC DNA]</scope>
    <source>
        <strain evidence="1 2">56604</strain>
    </source>
</reference>
<proteinExistence type="predicted"/>
<name>A0A0S2IPK8_LEPBO</name>
<accession>A0A0S2IPK8</accession>
<gene>
    <name evidence="1" type="ORF">LBBP_01313</name>
</gene>